<dbReference type="GO" id="GO:0008270">
    <property type="term" value="F:zinc ion binding"/>
    <property type="evidence" value="ECO:0007669"/>
    <property type="project" value="InterPro"/>
</dbReference>
<dbReference type="GO" id="GO:0005975">
    <property type="term" value="P:carbohydrate metabolic process"/>
    <property type="evidence" value="ECO:0007669"/>
    <property type="project" value="InterPro"/>
</dbReference>
<dbReference type="Pfam" id="PF20512">
    <property type="entry name" value="PMI_typeI_hel"/>
    <property type="match status" value="1"/>
</dbReference>
<evidence type="ECO:0000256" key="2">
    <source>
        <dbReference type="ARBA" id="ARBA00004666"/>
    </source>
</evidence>
<comment type="similarity">
    <text evidence="3 11">Belongs to the mannose-6-phosphate isomerase type 1 family.</text>
</comment>
<dbReference type="AlphaFoldDB" id="A0A8J1V023"/>
<comment type="catalytic activity">
    <reaction evidence="1 10">
        <text>D-mannose 6-phosphate = D-fructose 6-phosphate</text>
        <dbReference type="Rhea" id="RHEA:12356"/>
        <dbReference type="ChEBI" id="CHEBI:58735"/>
        <dbReference type="ChEBI" id="CHEBI:61527"/>
        <dbReference type="EC" id="5.3.1.8"/>
    </reaction>
</comment>
<feature type="binding site" evidence="9">
    <location>
        <position position="143"/>
    </location>
    <ligand>
        <name>Zn(2+)</name>
        <dbReference type="ChEBI" id="CHEBI:29105"/>
    </ligand>
</feature>
<dbReference type="InterPro" id="IPR018050">
    <property type="entry name" value="Pmannose_isomerase-type1_CS"/>
</dbReference>
<dbReference type="PANTHER" id="PTHR10309:SF0">
    <property type="entry name" value="MANNOSE-6-PHOSPHATE ISOMERASE"/>
    <property type="match status" value="1"/>
</dbReference>
<reference evidence="13" key="1">
    <citation type="submission" date="2022-03" db="EMBL/GenBank/DDBJ databases">
        <authorList>
            <person name="Martin C."/>
        </authorList>
    </citation>
    <scope>NUCLEOTIDE SEQUENCE</scope>
</reference>
<dbReference type="Pfam" id="PF20511">
    <property type="entry name" value="PMI_typeI_cat"/>
    <property type="match status" value="1"/>
</dbReference>
<dbReference type="PRINTS" id="PR00714">
    <property type="entry name" value="MAN6PISMRASE"/>
</dbReference>
<feature type="binding site" evidence="9">
    <location>
        <position position="281"/>
    </location>
    <ligand>
        <name>Zn(2+)</name>
        <dbReference type="ChEBI" id="CHEBI:29105"/>
    </ligand>
</feature>
<comment type="cofactor">
    <cofactor evidence="9 10">
        <name>Zn(2+)</name>
        <dbReference type="ChEBI" id="CHEBI:29105"/>
    </cofactor>
    <text evidence="9 10">Binds 1 zinc ion per subunit.</text>
</comment>
<evidence type="ECO:0000313" key="13">
    <source>
        <dbReference type="EMBL" id="CAH1782177.1"/>
    </source>
</evidence>
<dbReference type="InterPro" id="IPR046458">
    <property type="entry name" value="PMI_typeI_hel"/>
</dbReference>
<evidence type="ECO:0000256" key="12">
    <source>
        <dbReference type="RuleBase" id="RU004248"/>
    </source>
</evidence>
<evidence type="ECO:0000313" key="14">
    <source>
        <dbReference type="Proteomes" id="UP000749559"/>
    </source>
</evidence>
<dbReference type="InterPro" id="IPR011051">
    <property type="entry name" value="RmlC_Cupin_sf"/>
</dbReference>
<evidence type="ECO:0000256" key="7">
    <source>
        <dbReference type="ARBA" id="ARBA00023235"/>
    </source>
</evidence>
<dbReference type="FunFam" id="2.60.120.10:FF:000044">
    <property type="entry name" value="Mannose-6-phosphate isomerase"/>
    <property type="match status" value="1"/>
</dbReference>
<dbReference type="GO" id="GO:0005829">
    <property type="term" value="C:cytosol"/>
    <property type="evidence" value="ECO:0007669"/>
    <property type="project" value="TreeGrafter"/>
</dbReference>
<dbReference type="Gene3D" id="1.10.441.10">
    <property type="entry name" value="Phosphomannose Isomerase, domain 2"/>
    <property type="match status" value="1"/>
</dbReference>
<protein>
    <recommendedName>
        <fullName evidence="4 10">Mannose-6-phosphate isomerase</fullName>
        <ecNumber evidence="4 10">5.3.1.8</ecNumber>
    </recommendedName>
</protein>
<comment type="pathway">
    <text evidence="2 12">Nucleotide-sugar biosynthesis; GDP-alpha-D-mannose biosynthesis; alpha-D-mannose 1-phosphate from D-fructose 6-phosphate: step 1/2.</text>
</comment>
<feature type="binding site" evidence="9">
    <location>
        <position position="116"/>
    </location>
    <ligand>
        <name>Zn(2+)</name>
        <dbReference type="ChEBI" id="CHEBI:29105"/>
    </ligand>
</feature>
<dbReference type="GO" id="GO:0004476">
    <property type="term" value="F:mannose-6-phosphate isomerase activity"/>
    <property type="evidence" value="ECO:0007669"/>
    <property type="project" value="UniProtKB-EC"/>
</dbReference>
<evidence type="ECO:0000256" key="5">
    <source>
        <dbReference type="ARBA" id="ARBA00022723"/>
    </source>
</evidence>
<keyword evidence="5 9" id="KW-0479">Metal-binding</keyword>
<evidence type="ECO:0000256" key="3">
    <source>
        <dbReference type="ARBA" id="ARBA00010772"/>
    </source>
</evidence>
<dbReference type="NCBIfam" id="TIGR00218">
    <property type="entry name" value="manA"/>
    <property type="match status" value="1"/>
</dbReference>
<dbReference type="InterPro" id="IPR046456">
    <property type="entry name" value="PMI_typeI_C"/>
</dbReference>
<dbReference type="Gene3D" id="2.60.120.10">
    <property type="entry name" value="Jelly Rolls"/>
    <property type="match status" value="2"/>
</dbReference>
<dbReference type="PROSITE" id="PS00965">
    <property type="entry name" value="PMI_I_1"/>
    <property type="match status" value="1"/>
</dbReference>
<dbReference type="GO" id="GO:0009298">
    <property type="term" value="P:GDP-mannose biosynthetic process"/>
    <property type="evidence" value="ECO:0007669"/>
    <property type="project" value="UniProtKB-UniPathway"/>
</dbReference>
<dbReference type="UniPathway" id="UPA00126">
    <property type="reaction ID" value="UER00423"/>
</dbReference>
<dbReference type="FunFam" id="1.10.441.10:FF:000001">
    <property type="entry name" value="Mannose-6-phosphate isomerase"/>
    <property type="match status" value="1"/>
</dbReference>
<organism evidence="13 14">
    <name type="scientific">Owenia fusiformis</name>
    <name type="common">Polychaete worm</name>
    <dbReference type="NCBI Taxonomy" id="6347"/>
    <lineage>
        <taxon>Eukaryota</taxon>
        <taxon>Metazoa</taxon>
        <taxon>Spiralia</taxon>
        <taxon>Lophotrochozoa</taxon>
        <taxon>Annelida</taxon>
        <taxon>Polychaeta</taxon>
        <taxon>Sedentaria</taxon>
        <taxon>Canalipalpata</taxon>
        <taxon>Sabellida</taxon>
        <taxon>Oweniida</taxon>
        <taxon>Oweniidae</taxon>
        <taxon>Owenia</taxon>
    </lineage>
</organism>
<dbReference type="EC" id="5.3.1.8" evidence="4 10"/>
<dbReference type="InterPro" id="IPR001250">
    <property type="entry name" value="Man6P_Isoase-1"/>
</dbReference>
<feature type="binding site" evidence="9">
    <location>
        <position position="118"/>
    </location>
    <ligand>
        <name>Zn(2+)</name>
        <dbReference type="ChEBI" id="CHEBI:29105"/>
    </ligand>
</feature>
<evidence type="ECO:0000256" key="4">
    <source>
        <dbReference type="ARBA" id="ARBA00011956"/>
    </source>
</evidence>
<dbReference type="PROSITE" id="PS00966">
    <property type="entry name" value="PMI_I_2"/>
    <property type="match status" value="1"/>
</dbReference>
<dbReference type="EMBL" id="CAIIXF020000004">
    <property type="protein sequence ID" value="CAH1782177.1"/>
    <property type="molecule type" value="Genomic_DNA"/>
</dbReference>
<name>A0A8J1V023_OWEFU</name>
<feature type="non-terminal residue" evidence="13">
    <location>
        <position position="1"/>
    </location>
</feature>
<gene>
    <name evidence="13" type="ORF">OFUS_LOCUS8653</name>
</gene>
<evidence type="ECO:0000256" key="11">
    <source>
        <dbReference type="RuleBase" id="RU004189"/>
    </source>
</evidence>
<dbReference type="Proteomes" id="UP000749559">
    <property type="component" value="Unassembled WGS sequence"/>
</dbReference>
<comment type="caution">
    <text evidence="13">The sequence shown here is derived from an EMBL/GenBank/DDBJ whole genome shotgun (WGS) entry which is preliminary data.</text>
</comment>
<evidence type="ECO:0000256" key="10">
    <source>
        <dbReference type="RuleBase" id="RU000611"/>
    </source>
</evidence>
<accession>A0A8J1V023</accession>
<keyword evidence="7 10" id="KW-0413">Isomerase</keyword>
<dbReference type="InterPro" id="IPR014710">
    <property type="entry name" value="RmlC-like_jellyroll"/>
</dbReference>
<evidence type="ECO:0000256" key="8">
    <source>
        <dbReference type="PIRSR" id="PIRSR001480-1"/>
    </source>
</evidence>
<dbReference type="SUPFAM" id="SSF51182">
    <property type="entry name" value="RmlC-like cupins"/>
    <property type="match status" value="1"/>
</dbReference>
<evidence type="ECO:0000256" key="6">
    <source>
        <dbReference type="ARBA" id="ARBA00022833"/>
    </source>
</evidence>
<dbReference type="InterPro" id="IPR046457">
    <property type="entry name" value="PMI_typeI_cat"/>
</dbReference>
<feature type="active site" evidence="8">
    <location>
        <position position="300"/>
    </location>
</feature>
<evidence type="ECO:0000256" key="9">
    <source>
        <dbReference type="PIRSR" id="PIRSR001480-2"/>
    </source>
</evidence>
<dbReference type="CDD" id="cd07011">
    <property type="entry name" value="cupin_PMI_type_I_N"/>
    <property type="match status" value="1"/>
</dbReference>
<proteinExistence type="inferred from homology"/>
<dbReference type="InterPro" id="IPR016305">
    <property type="entry name" value="Mannose-6-P_Isomerase"/>
</dbReference>
<sequence>LCATSKMSTEKVFPLKCPVQTYAWGRLGSDSEVARLSKASDVTFDLQEETPYAELWMGTHPKGPAVIASSSQSGTSLADWISVNGESLGQKVKDRFKGQLPYLFKVLSVNKALSIQAHPNKNLAEQLHLSNPDKYPDANHKPEMAIALTEFEGMCGFRPLQEIAFFMQTVPEFAAVVNTDVAQKFISTVQETKDVTTATDLLKQSFTNLMNCHPSTLSEQLERVTQRFQTLDDLDGKLEKELLLRLNQQFPGDVGIFCVFFLNHMRLQPGEAMFLEANLPHAYLSGNCIETMACSDNVVRAGLTPKFKDVPNLCSMLKYESKTSSENMFQPQVDKEDPCVTIYNPPVPDFAVARVRVPSGTKQYTMAAIDSASLVLVVEGKATGQNRTLNGQPLNVSKGSVIFISANESVDLTIESTSEGLLVFRAFCEL</sequence>
<keyword evidence="14" id="KW-1185">Reference proteome</keyword>
<keyword evidence="6 9" id="KW-0862">Zinc</keyword>
<evidence type="ECO:0000256" key="1">
    <source>
        <dbReference type="ARBA" id="ARBA00000757"/>
    </source>
</evidence>
<dbReference type="PIRSF" id="PIRSF001480">
    <property type="entry name" value="Mannose-6-phosphate_isomerase"/>
    <property type="match status" value="1"/>
</dbReference>
<dbReference type="OrthoDB" id="6605218at2759"/>
<dbReference type="PANTHER" id="PTHR10309">
    <property type="entry name" value="MANNOSE-6-PHOSPHATE ISOMERASE"/>
    <property type="match status" value="1"/>
</dbReference>
<dbReference type="Pfam" id="PF01238">
    <property type="entry name" value="PMI_typeI_C"/>
    <property type="match status" value="1"/>
</dbReference>